<gene>
    <name evidence="2" type="ORF">GCM10023198_04200</name>
</gene>
<dbReference type="PANTHER" id="PTHR41521">
    <property type="match status" value="1"/>
</dbReference>
<dbReference type="Gene3D" id="3.30.70.100">
    <property type="match status" value="1"/>
</dbReference>
<dbReference type="SUPFAM" id="SSF54909">
    <property type="entry name" value="Dimeric alpha+beta barrel"/>
    <property type="match status" value="1"/>
</dbReference>
<dbReference type="Proteomes" id="UP001500843">
    <property type="component" value="Unassembled WGS sequence"/>
</dbReference>
<dbReference type="PANTHER" id="PTHR41521:SF4">
    <property type="entry name" value="BLR0684 PROTEIN"/>
    <property type="match status" value="1"/>
</dbReference>
<evidence type="ECO:0000259" key="1">
    <source>
        <dbReference type="Pfam" id="PF07045"/>
    </source>
</evidence>
<evidence type="ECO:0000313" key="2">
    <source>
        <dbReference type="EMBL" id="GAA4688897.1"/>
    </source>
</evidence>
<dbReference type="RefSeq" id="WP_253871524.1">
    <property type="nucleotide sequence ID" value="NZ_BAABHM010000003.1"/>
</dbReference>
<accession>A0ABP8WGR0</accession>
<dbReference type="InterPro" id="IPR010753">
    <property type="entry name" value="DUF1330"/>
</dbReference>
<reference evidence="3" key="1">
    <citation type="journal article" date="2019" name="Int. J. Syst. Evol. Microbiol.">
        <title>The Global Catalogue of Microorganisms (GCM) 10K type strain sequencing project: providing services to taxonomists for standard genome sequencing and annotation.</title>
        <authorList>
            <consortium name="The Broad Institute Genomics Platform"/>
            <consortium name="The Broad Institute Genome Sequencing Center for Infectious Disease"/>
            <person name="Wu L."/>
            <person name="Ma J."/>
        </authorList>
    </citation>
    <scope>NUCLEOTIDE SEQUENCE [LARGE SCALE GENOMIC DNA]</scope>
    <source>
        <strain evidence="3">JCM 17975</strain>
    </source>
</reference>
<dbReference type="InterPro" id="IPR011008">
    <property type="entry name" value="Dimeric_a/b-barrel"/>
</dbReference>
<organism evidence="2 3">
    <name type="scientific">Promicromonospora umidemergens</name>
    <dbReference type="NCBI Taxonomy" id="629679"/>
    <lineage>
        <taxon>Bacteria</taxon>
        <taxon>Bacillati</taxon>
        <taxon>Actinomycetota</taxon>
        <taxon>Actinomycetes</taxon>
        <taxon>Micrococcales</taxon>
        <taxon>Promicromonosporaceae</taxon>
        <taxon>Promicromonospora</taxon>
    </lineage>
</organism>
<name>A0ABP8WGR0_9MICO</name>
<keyword evidence="3" id="KW-1185">Reference proteome</keyword>
<comment type="caution">
    <text evidence="2">The sequence shown here is derived from an EMBL/GenBank/DDBJ whole genome shotgun (WGS) entry which is preliminary data.</text>
</comment>
<feature type="domain" description="DUF1330" evidence="1">
    <location>
        <begin position="2"/>
        <end position="94"/>
    </location>
</feature>
<dbReference type="EMBL" id="BAABHM010000003">
    <property type="protein sequence ID" value="GAA4688897.1"/>
    <property type="molecule type" value="Genomic_DNA"/>
</dbReference>
<dbReference type="Pfam" id="PF07045">
    <property type="entry name" value="DUF1330"/>
    <property type="match status" value="1"/>
</dbReference>
<proteinExistence type="predicted"/>
<evidence type="ECO:0000313" key="3">
    <source>
        <dbReference type="Proteomes" id="UP001500843"/>
    </source>
</evidence>
<protein>
    <recommendedName>
        <fullName evidence="1">DUF1330 domain-containing protein</fullName>
    </recommendedName>
</protein>
<sequence>MSAYIVFHKEGTHDQSELDEYLKNVGKTFEGHPAKILAAYGPQQVLEGPAPEGVVVLEFPTAAAARTWYDSPAYQAVAKHRLNGATFRVVLVEGA</sequence>